<dbReference type="Proteomes" id="UP001227192">
    <property type="component" value="Unassembled WGS sequence"/>
</dbReference>
<proteinExistence type="predicted"/>
<keyword evidence="2" id="KW-1185">Reference proteome</keyword>
<dbReference type="AlphaFoldDB" id="A0AAI9TAP1"/>
<organism evidence="1 2">
    <name type="scientific">Penicillium thymicola</name>
    <dbReference type="NCBI Taxonomy" id="293382"/>
    <lineage>
        <taxon>Eukaryota</taxon>
        <taxon>Fungi</taxon>
        <taxon>Dikarya</taxon>
        <taxon>Ascomycota</taxon>
        <taxon>Pezizomycotina</taxon>
        <taxon>Eurotiomycetes</taxon>
        <taxon>Eurotiomycetidae</taxon>
        <taxon>Eurotiales</taxon>
        <taxon>Aspergillaceae</taxon>
        <taxon>Penicillium</taxon>
    </lineage>
</organism>
<evidence type="ECO:0000313" key="2">
    <source>
        <dbReference type="Proteomes" id="UP001227192"/>
    </source>
</evidence>
<reference evidence="1" key="1">
    <citation type="submission" date="2015-06" db="EMBL/GenBank/DDBJ databases">
        <authorList>
            <person name="Nguyen H."/>
        </authorList>
    </citation>
    <scope>NUCLEOTIDE SEQUENCE</scope>
    <source>
        <strain evidence="1">DAOM 180753</strain>
    </source>
</reference>
<dbReference type="EMBL" id="LACB01000447">
    <property type="protein sequence ID" value="KAJ9483275.1"/>
    <property type="molecule type" value="Genomic_DNA"/>
</dbReference>
<protein>
    <submittedName>
        <fullName evidence="1">Uncharacterized protein</fullName>
    </submittedName>
</protein>
<accession>A0AAI9TAP1</accession>
<evidence type="ECO:0000313" key="1">
    <source>
        <dbReference type="EMBL" id="KAJ9483275.1"/>
    </source>
</evidence>
<gene>
    <name evidence="1" type="ORF">VN97_g10127</name>
</gene>
<comment type="caution">
    <text evidence="1">The sequence shown here is derived from an EMBL/GenBank/DDBJ whole genome shotgun (WGS) entry which is preliminary data.</text>
</comment>
<sequence length="72" mass="8217">MSDVNEAFCGFSPLWDLTEILRGPRHLFISCHSIPCRRGKLHKAIHILLSLSWWRPCIAGASGDLLMLFRPK</sequence>
<reference evidence="1" key="2">
    <citation type="journal article" date="2016" name="Fungal Biol.">
        <title>Ochratoxin A production by Penicillium thymicola.</title>
        <authorList>
            <person name="Nguyen H.D.T."/>
            <person name="McMullin D.R."/>
            <person name="Ponomareva E."/>
            <person name="Riley R."/>
            <person name="Pomraning K.R."/>
            <person name="Baker S.E."/>
            <person name="Seifert K.A."/>
        </authorList>
    </citation>
    <scope>NUCLEOTIDE SEQUENCE</scope>
    <source>
        <strain evidence="1">DAOM 180753</strain>
    </source>
</reference>
<name>A0AAI9TAP1_PENTH</name>